<dbReference type="Gene3D" id="6.10.340.10">
    <property type="match status" value="1"/>
</dbReference>
<keyword evidence="11 12" id="KW-0472">Membrane</keyword>
<dbReference type="InterPro" id="IPR050398">
    <property type="entry name" value="HssS/ArlS-like"/>
</dbReference>
<dbReference type="PROSITE" id="PS50885">
    <property type="entry name" value="HAMP"/>
    <property type="match status" value="1"/>
</dbReference>
<evidence type="ECO:0000256" key="3">
    <source>
        <dbReference type="ARBA" id="ARBA00012438"/>
    </source>
</evidence>
<dbReference type="CDD" id="cd06225">
    <property type="entry name" value="HAMP"/>
    <property type="match status" value="1"/>
</dbReference>
<keyword evidence="6" id="KW-0808">Transferase</keyword>
<comment type="catalytic activity">
    <reaction evidence="1">
        <text>ATP + protein L-histidine = ADP + protein N-phospho-L-histidine.</text>
        <dbReference type="EC" id="2.7.13.3"/>
    </reaction>
</comment>
<sequence>MKLRLLHKVLFAQLSVILLLLVALVSINYIQLSSISSVLEQQVKELELSRARELTNALQQHFSEHGNWTYIQQSQDNWVHFVEAALQKELDDFELNRMLAPFPHTKEEGSSPPPPPPHRNPVKPWIDRLTLVTPEDMLIVKAKYTSEIWFVTPIVVDGVTVAVLQNGKLDRNERHHPPFFAGQQFETMLWFAGFAMVIASLASYLFTRFLTKPVKQLTERAEQLANRDFETKLPVDSNDELGELSHSLNRVSDKLARYEMQQKQWLQDIAHETQNPANDYPR</sequence>
<dbReference type="SUPFAM" id="SSF158472">
    <property type="entry name" value="HAMP domain-like"/>
    <property type="match status" value="1"/>
</dbReference>
<dbReference type="GO" id="GO:0005886">
    <property type="term" value="C:plasma membrane"/>
    <property type="evidence" value="ECO:0007669"/>
    <property type="project" value="UniProtKB-SubCell"/>
</dbReference>
<dbReference type="GO" id="GO:0005524">
    <property type="term" value="F:ATP binding"/>
    <property type="evidence" value="ECO:0007669"/>
    <property type="project" value="UniProtKB-KW"/>
</dbReference>
<evidence type="ECO:0000256" key="12">
    <source>
        <dbReference type="SAM" id="Phobius"/>
    </source>
</evidence>
<proteinExistence type="predicted"/>
<dbReference type="EC" id="2.7.13.3" evidence="3"/>
<dbReference type="PANTHER" id="PTHR45528:SF1">
    <property type="entry name" value="SENSOR HISTIDINE KINASE CPXA"/>
    <property type="match status" value="1"/>
</dbReference>
<evidence type="ECO:0000256" key="2">
    <source>
        <dbReference type="ARBA" id="ARBA00004651"/>
    </source>
</evidence>
<protein>
    <recommendedName>
        <fullName evidence="3">histidine kinase</fullName>
        <ecNumber evidence="3">2.7.13.3</ecNumber>
    </recommendedName>
</protein>
<dbReference type="EMBL" id="CP072133">
    <property type="protein sequence ID" value="QTH72195.1"/>
    <property type="molecule type" value="Genomic_DNA"/>
</dbReference>
<dbReference type="GO" id="GO:0000160">
    <property type="term" value="P:phosphorelay signal transduction system"/>
    <property type="evidence" value="ECO:0007669"/>
    <property type="project" value="UniProtKB-KW"/>
</dbReference>
<dbReference type="RefSeq" id="WP_208843817.1">
    <property type="nucleotide sequence ID" value="NZ_CP072133.1"/>
</dbReference>
<evidence type="ECO:0000313" key="14">
    <source>
        <dbReference type="EMBL" id="QTH72195.1"/>
    </source>
</evidence>
<dbReference type="GO" id="GO:0004673">
    <property type="term" value="F:protein histidine kinase activity"/>
    <property type="evidence" value="ECO:0007669"/>
    <property type="project" value="UniProtKB-EC"/>
</dbReference>
<feature type="domain" description="HAMP" evidence="13">
    <location>
        <begin position="208"/>
        <end position="260"/>
    </location>
</feature>
<keyword evidence="5" id="KW-0597">Phosphoprotein</keyword>
<evidence type="ECO:0000256" key="11">
    <source>
        <dbReference type="ARBA" id="ARBA00023136"/>
    </source>
</evidence>
<name>A0A975DIA8_9GAMM</name>
<keyword evidence="12" id="KW-0812">Transmembrane</keyword>
<dbReference type="Pfam" id="PF00672">
    <property type="entry name" value="HAMP"/>
    <property type="match status" value="1"/>
</dbReference>
<dbReference type="Proteomes" id="UP000664904">
    <property type="component" value="Chromosome"/>
</dbReference>
<keyword evidence="4" id="KW-1003">Cell membrane</keyword>
<keyword evidence="10" id="KW-0902">Two-component regulatory system</keyword>
<reference evidence="14" key="1">
    <citation type="submission" date="2021-03" db="EMBL/GenBank/DDBJ databases">
        <title>Complete Genome of Pseudoalteromonas xiamenensis STKMTI.2, a new potential marine bacterium producing anti-Vibrio compounds.</title>
        <authorList>
            <person name="Handayani D.P."/>
            <person name="Isnansetyo A."/>
            <person name="Istiqomah I."/>
            <person name="Jumina J."/>
        </authorList>
    </citation>
    <scope>NUCLEOTIDE SEQUENCE</scope>
    <source>
        <strain evidence="14">STKMTI.2</strain>
    </source>
</reference>
<evidence type="ECO:0000313" key="15">
    <source>
        <dbReference type="Proteomes" id="UP000664904"/>
    </source>
</evidence>
<feature type="transmembrane region" description="Helical" evidence="12">
    <location>
        <begin position="188"/>
        <end position="207"/>
    </location>
</feature>
<keyword evidence="15" id="KW-1185">Reference proteome</keyword>
<evidence type="ECO:0000256" key="4">
    <source>
        <dbReference type="ARBA" id="ARBA00022475"/>
    </source>
</evidence>
<keyword evidence="12" id="KW-1133">Transmembrane helix</keyword>
<accession>A0A975DIA8</accession>
<evidence type="ECO:0000256" key="7">
    <source>
        <dbReference type="ARBA" id="ARBA00022741"/>
    </source>
</evidence>
<dbReference type="KEGG" id="pxi:J5O05_04735"/>
<comment type="subcellular location">
    <subcellularLocation>
        <location evidence="2">Cell membrane</location>
        <topology evidence="2">Multi-pass membrane protein</topology>
    </subcellularLocation>
</comment>
<evidence type="ECO:0000256" key="6">
    <source>
        <dbReference type="ARBA" id="ARBA00022679"/>
    </source>
</evidence>
<dbReference type="InterPro" id="IPR003660">
    <property type="entry name" value="HAMP_dom"/>
</dbReference>
<evidence type="ECO:0000256" key="5">
    <source>
        <dbReference type="ARBA" id="ARBA00022553"/>
    </source>
</evidence>
<evidence type="ECO:0000259" key="13">
    <source>
        <dbReference type="PROSITE" id="PS50885"/>
    </source>
</evidence>
<dbReference type="AlphaFoldDB" id="A0A975DIA8"/>
<evidence type="ECO:0000256" key="10">
    <source>
        <dbReference type="ARBA" id="ARBA00023012"/>
    </source>
</evidence>
<organism evidence="14 15">
    <name type="scientific">Pseudoalteromonas xiamenensis</name>
    <dbReference type="NCBI Taxonomy" id="882626"/>
    <lineage>
        <taxon>Bacteria</taxon>
        <taxon>Pseudomonadati</taxon>
        <taxon>Pseudomonadota</taxon>
        <taxon>Gammaproteobacteria</taxon>
        <taxon>Alteromonadales</taxon>
        <taxon>Pseudoalteromonadaceae</taxon>
        <taxon>Pseudoalteromonas</taxon>
    </lineage>
</organism>
<keyword evidence="9" id="KW-0067">ATP-binding</keyword>
<dbReference type="PANTHER" id="PTHR45528">
    <property type="entry name" value="SENSOR HISTIDINE KINASE CPXA"/>
    <property type="match status" value="1"/>
</dbReference>
<evidence type="ECO:0000256" key="9">
    <source>
        <dbReference type="ARBA" id="ARBA00022840"/>
    </source>
</evidence>
<dbReference type="SMART" id="SM00304">
    <property type="entry name" value="HAMP"/>
    <property type="match status" value="1"/>
</dbReference>
<gene>
    <name evidence="14" type="ORF">J5O05_04735</name>
</gene>
<keyword evidence="8" id="KW-0418">Kinase</keyword>
<evidence type="ECO:0000256" key="1">
    <source>
        <dbReference type="ARBA" id="ARBA00000085"/>
    </source>
</evidence>
<keyword evidence="7" id="KW-0547">Nucleotide-binding</keyword>
<evidence type="ECO:0000256" key="8">
    <source>
        <dbReference type="ARBA" id="ARBA00022777"/>
    </source>
</evidence>